<dbReference type="Pfam" id="PF26557">
    <property type="entry name" value="Cullin_AB"/>
    <property type="match status" value="1"/>
</dbReference>
<dbReference type="FunFam" id="1.20.1310.10:FF:000035">
    <property type="entry name" value="Ubiquitin ligase subunit CulD, putative"/>
    <property type="match status" value="1"/>
</dbReference>
<evidence type="ECO:0000256" key="1">
    <source>
        <dbReference type="ARBA" id="ARBA00006019"/>
    </source>
</evidence>
<dbReference type="SMART" id="SM00182">
    <property type="entry name" value="CULLIN"/>
    <property type="match status" value="1"/>
</dbReference>
<dbReference type="InterPro" id="IPR001373">
    <property type="entry name" value="Cullin_N"/>
</dbReference>
<evidence type="ECO:0000256" key="4">
    <source>
        <dbReference type="PROSITE-ProRule" id="PRU00330"/>
    </source>
</evidence>
<evidence type="ECO:0000256" key="5">
    <source>
        <dbReference type="RuleBase" id="RU003829"/>
    </source>
</evidence>
<dbReference type="InterPro" id="IPR059120">
    <property type="entry name" value="Cullin-like_AB"/>
</dbReference>
<dbReference type="Proteomes" id="UP000266861">
    <property type="component" value="Unassembled WGS sequence"/>
</dbReference>
<feature type="domain" description="Cullin family profile" evidence="6">
    <location>
        <begin position="422"/>
        <end position="655"/>
    </location>
</feature>
<dbReference type="InterPro" id="IPR016159">
    <property type="entry name" value="Cullin_repeat-like_dom_sf"/>
</dbReference>
<dbReference type="SMART" id="SM00884">
    <property type="entry name" value="Cullin_Nedd8"/>
    <property type="match status" value="1"/>
</dbReference>
<gene>
    <name evidence="7" type="ORF">Glove_452g18</name>
</gene>
<dbReference type="InterPro" id="IPR036317">
    <property type="entry name" value="Cullin_homology_sf"/>
</dbReference>
<dbReference type="Gene3D" id="1.20.1310.10">
    <property type="entry name" value="Cullin Repeats"/>
    <property type="match status" value="4"/>
</dbReference>
<dbReference type="SUPFAM" id="SSF46785">
    <property type="entry name" value="Winged helix' DNA-binding domain"/>
    <property type="match status" value="1"/>
</dbReference>
<dbReference type="SUPFAM" id="SSF74788">
    <property type="entry name" value="Cullin repeat-like"/>
    <property type="match status" value="1"/>
</dbReference>
<evidence type="ECO:0000256" key="3">
    <source>
        <dbReference type="ARBA" id="ARBA00022843"/>
    </source>
</evidence>
<dbReference type="AlphaFoldDB" id="A0A397GPN4"/>
<dbReference type="Pfam" id="PF10557">
    <property type="entry name" value="Cullin_Nedd8"/>
    <property type="match status" value="1"/>
</dbReference>
<dbReference type="InterPro" id="IPR045093">
    <property type="entry name" value="Cullin"/>
</dbReference>
<dbReference type="FunFam" id="1.20.1310.10:FF:000001">
    <property type="entry name" value="Cullin 3"/>
    <property type="match status" value="1"/>
</dbReference>
<evidence type="ECO:0000259" key="6">
    <source>
        <dbReference type="PROSITE" id="PS50069"/>
    </source>
</evidence>
<reference evidence="7 8" key="1">
    <citation type="submission" date="2018-08" db="EMBL/GenBank/DDBJ databases">
        <title>Genome and evolution of the arbuscular mycorrhizal fungus Diversispora epigaea (formerly Glomus versiforme) and its bacterial endosymbionts.</title>
        <authorList>
            <person name="Sun X."/>
            <person name="Fei Z."/>
            <person name="Harrison M."/>
        </authorList>
    </citation>
    <scope>NUCLEOTIDE SEQUENCE [LARGE SCALE GENOMIC DNA]</scope>
    <source>
        <strain evidence="7 8">IT104</strain>
    </source>
</reference>
<keyword evidence="3" id="KW-0832">Ubl conjugation</keyword>
<dbReference type="InterPro" id="IPR036388">
    <property type="entry name" value="WH-like_DNA-bd_sf"/>
</dbReference>
<keyword evidence="8" id="KW-1185">Reference proteome</keyword>
<dbReference type="GO" id="GO:0031625">
    <property type="term" value="F:ubiquitin protein ligase binding"/>
    <property type="evidence" value="ECO:0007669"/>
    <property type="project" value="InterPro"/>
</dbReference>
<dbReference type="Pfam" id="PF00888">
    <property type="entry name" value="Cullin"/>
    <property type="match status" value="1"/>
</dbReference>
<dbReference type="Gene3D" id="3.30.230.130">
    <property type="entry name" value="Cullin, Chain C, Domain 2"/>
    <property type="match status" value="1"/>
</dbReference>
<comment type="similarity">
    <text evidence="1 4 5">Belongs to the cullin family.</text>
</comment>
<comment type="caution">
    <text evidence="7">The sequence shown here is derived from an EMBL/GenBank/DDBJ whole genome shotgun (WGS) entry which is preliminary data.</text>
</comment>
<dbReference type="PANTHER" id="PTHR11932">
    <property type="entry name" value="CULLIN"/>
    <property type="match status" value="1"/>
</dbReference>
<evidence type="ECO:0000313" key="7">
    <source>
        <dbReference type="EMBL" id="RHZ53031.1"/>
    </source>
</evidence>
<organism evidence="7 8">
    <name type="scientific">Diversispora epigaea</name>
    <dbReference type="NCBI Taxonomy" id="1348612"/>
    <lineage>
        <taxon>Eukaryota</taxon>
        <taxon>Fungi</taxon>
        <taxon>Fungi incertae sedis</taxon>
        <taxon>Mucoromycota</taxon>
        <taxon>Glomeromycotina</taxon>
        <taxon>Glomeromycetes</taxon>
        <taxon>Diversisporales</taxon>
        <taxon>Diversisporaceae</taxon>
        <taxon>Diversispora</taxon>
    </lineage>
</organism>
<dbReference type="STRING" id="1348612.A0A397GPN4"/>
<protein>
    <recommendedName>
        <fullName evidence="6">Cullin family profile domain-containing protein</fullName>
    </recommendedName>
</protein>
<dbReference type="FunFam" id="1.10.10.10:FF:000050">
    <property type="entry name" value="Cullin 4B"/>
    <property type="match status" value="1"/>
</dbReference>
<dbReference type="SUPFAM" id="SSF75632">
    <property type="entry name" value="Cullin homology domain"/>
    <property type="match status" value="1"/>
</dbReference>
<accession>A0A397GPN4</accession>
<dbReference type="FunFam" id="1.20.1310.10:FF:000002">
    <property type="entry name" value="cullin-3 isoform X1"/>
    <property type="match status" value="1"/>
</dbReference>
<dbReference type="Gene3D" id="1.10.10.10">
    <property type="entry name" value="Winged helix-like DNA-binding domain superfamily/Winged helix DNA-binding domain"/>
    <property type="match status" value="1"/>
</dbReference>
<proteinExistence type="inferred from homology"/>
<dbReference type="EMBL" id="PQFF01000396">
    <property type="protein sequence ID" value="RHZ53031.1"/>
    <property type="molecule type" value="Genomic_DNA"/>
</dbReference>
<evidence type="ECO:0000256" key="2">
    <source>
        <dbReference type="ARBA" id="ARBA00022499"/>
    </source>
</evidence>
<dbReference type="InterPro" id="IPR016158">
    <property type="entry name" value="Cullin_homology"/>
</dbReference>
<dbReference type="InterPro" id="IPR036390">
    <property type="entry name" value="WH_DNA-bd_sf"/>
</dbReference>
<sequence>MYTPQRSALRNLKMRNKNADLVFPSHKPIPDKSVGASKQSGTNAPVKLVIKPLKVKPMLPVNFEDEMWHKLKSAIIAIHNHRPVKESFEELYKACENLCLHNMAPSLYSKLVNECEKHYIAEKRRLDDNPATQEAFLFEINRCWELHCQQMELIRSIFLYLDRTYVLHTPGIASIWDMGIELFRKHILPPSAVRQKTLWGLLSLIKYERGGDSINRPLVNTLINMFSQLNIYTQGFESQFLSETRDYYEEEGERLVEKLSVSNYIQHVSKRLEQEHQRIMNYLEKKTSTPLFKVVEDELIRKHIDTILAKGFSDLMKGDRNSRKNSKSKLEDLEELYDLLQRVNALDRLRAYFGNYIKNTGASIINDPIVNDPKQDVTVIEQLINFKRRMDEFVEVSFSSSYNFDQALKEGFETFINKRQTKPAELLAKFIDKKLKIGNKQTSDSEVESILNDALVLFRYIQGKDVFEGFYKRDFAKRLLMNKCASDDYERSMLFKMKRECGPGYTSNLEQMFKDIHTSREFMKAFYDSRYGDQLREEFKVDLHVNTLTQGSWPSYNPTPLNIPPEVAQCQQIYETFYREKARGKGLKWYNNLAYCVLSAYYPSGNKEFECTSFQAVTLLTFSELPQTELRTFEEIQQATGMETKELVRTLLTLACAKVKLLVKHPKGKDLKPTDKYSVCDDFKFKLFRIRINSVQMEKTMEENEKTVERVFLERHYQVDACAVRIMKMRKSLSFTELISELLGQLKFKAEVPDLKKRIESLIDREYLERGRDDPTIIRYLA</sequence>
<dbReference type="GO" id="GO:0006511">
    <property type="term" value="P:ubiquitin-dependent protein catabolic process"/>
    <property type="evidence" value="ECO:0007669"/>
    <property type="project" value="InterPro"/>
</dbReference>
<dbReference type="InterPro" id="IPR019559">
    <property type="entry name" value="Cullin_neddylation_domain"/>
</dbReference>
<name>A0A397GPN4_9GLOM</name>
<evidence type="ECO:0000313" key="8">
    <source>
        <dbReference type="Proteomes" id="UP000266861"/>
    </source>
</evidence>
<dbReference type="OrthoDB" id="27073at2759"/>
<keyword evidence="2" id="KW-1017">Isopeptide bond</keyword>
<dbReference type="PROSITE" id="PS50069">
    <property type="entry name" value="CULLIN_2"/>
    <property type="match status" value="1"/>
</dbReference>